<dbReference type="InterPro" id="IPR016193">
    <property type="entry name" value="Cytidine_deaminase-like"/>
</dbReference>
<evidence type="ECO:0000256" key="5">
    <source>
        <dbReference type="ARBA" id="ARBA00007417"/>
    </source>
</evidence>
<reference evidence="12 13" key="1">
    <citation type="submission" date="2022-03" db="EMBL/GenBank/DDBJ databases">
        <title>Novel taxa within the pig intestine.</title>
        <authorList>
            <person name="Wylensek D."/>
            <person name="Bishof K."/>
            <person name="Afrizal A."/>
            <person name="Clavel T."/>
        </authorList>
    </citation>
    <scope>NUCLEOTIDE SEQUENCE [LARGE SCALE GENOMIC DNA]</scope>
    <source>
        <strain evidence="12 13">CLA-KB-P66</strain>
    </source>
</reference>
<sequence>MNCDEKFMSRALELAHLAWGKTHPNPMVGAVIVKGGKIIAEGYHKKDGDLHAERNAINSLTQSPEGATIYVSLEPCSTKGRTGACTDAIIASGIKKVVIGTLDPNPAHAGKAIGILENAGIECKVGILEKECRDLNIIFNHFITEKNALLAIKYAQTKNGKIAEKRGIPSQITSEAARKHLMHYRALFPAIAVGFGTLLADNPSLTIRDESGENSNLRFILDRNLNCAKLNLSNYKVFSDKFKDLTTVVCDLGAPRENLEFLKSKGVKILQIKTRREEEKLFWQNLKIDIKQPAIMVEGGAKILTSIARCNAADYAFKYIAEKVFENTDALDAFDCPAPEIKNPVLEKLPPDICIRGFLQ</sequence>
<dbReference type="GO" id="GO:0008703">
    <property type="term" value="F:5-amino-6-(5-phosphoribosylamino)uracil reductase activity"/>
    <property type="evidence" value="ECO:0007669"/>
    <property type="project" value="UniProtKB-EC"/>
</dbReference>
<keyword evidence="9" id="KW-0511">Multifunctional enzyme</keyword>
<keyword evidence="6 10" id="KW-0686">Riboflavin biosynthesis</keyword>
<keyword evidence="10 12" id="KW-0378">Hydrolase</keyword>
<dbReference type="EMBL" id="JALBUT010000004">
    <property type="protein sequence ID" value="MDX8415373.1"/>
    <property type="molecule type" value="Genomic_DNA"/>
</dbReference>
<comment type="function">
    <text evidence="1 10">Converts 2,5-diamino-6-(ribosylamino)-4(3h)-pyrimidinone 5'-phosphate into 5-amino-6-(ribosylamino)-2,4(1h,3h)-pyrimidinedione 5'-phosphate.</text>
</comment>
<dbReference type="InterPro" id="IPR016192">
    <property type="entry name" value="APOBEC/CMP_deaminase_Zn-bd"/>
</dbReference>
<evidence type="ECO:0000256" key="6">
    <source>
        <dbReference type="ARBA" id="ARBA00022619"/>
    </source>
</evidence>
<feature type="domain" description="CMP/dCMP-type deaminase" evidence="11">
    <location>
        <begin position="2"/>
        <end position="112"/>
    </location>
</feature>
<evidence type="ECO:0000256" key="7">
    <source>
        <dbReference type="ARBA" id="ARBA00022723"/>
    </source>
</evidence>
<evidence type="ECO:0000256" key="1">
    <source>
        <dbReference type="ARBA" id="ARBA00002151"/>
    </source>
</evidence>
<comment type="catalytic activity">
    <reaction evidence="10">
        <text>5-amino-6-(5-phospho-D-ribitylamino)uracil + NADP(+) = 5-amino-6-(5-phospho-D-ribosylamino)uracil + NADPH + H(+)</text>
        <dbReference type="Rhea" id="RHEA:17845"/>
        <dbReference type="ChEBI" id="CHEBI:15378"/>
        <dbReference type="ChEBI" id="CHEBI:57783"/>
        <dbReference type="ChEBI" id="CHEBI:58349"/>
        <dbReference type="ChEBI" id="CHEBI:58421"/>
        <dbReference type="ChEBI" id="CHEBI:58453"/>
        <dbReference type="EC" id="1.1.1.193"/>
    </reaction>
</comment>
<keyword evidence="13" id="KW-1185">Reference proteome</keyword>
<evidence type="ECO:0000259" key="11">
    <source>
        <dbReference type="PROSITE" id="PS51747"/>
    </source>
</evidence>
<evidence type="ECO:0000256" key="4">
    <source>
        <dbReference type="ARBA" id="ARBA00005259"/>
    </source>
</evidence>
<evidence type="ECO:0000256" key="10">
    <source>
        <dbReference type="PIRNR" id="PIRNR006769"/>
    </source>
</evidence>
<comment type="cofactor">
    <cofactor evidence="10">
        <name>Zn(2+)</name>
        <dbReference type="ChEBI" id="CHEBI:29105"/>
    </cofactor>
    <text evidence="10">Binds 1 zinc ion.</text>
</comment>
<evidence type="ECO:0000313" key="13">
    <source>
        <dbReference type="Proteomes" id="UP001275932"/>
    </source>
</evidence>
<proteinExistence type="inferred from homology"/>
<dbReference type="CDD" id="cd01284">
    <property type="entry name" value="Riboflavin_deaminase-reductase"/>
    <property type="match status" value="1"/>
</dbReference>
<accession>A0ABU4WGG8</accession>
<dbReference type="InterPro" id="IPR002125">
    <property type="entry name" value="CMP_dCMP_dom"/>
</dbReference>
<comment type="similarity">
    <text evidence="5 10">In the C-terminal section; belongs to the HTP reductase family.</text>
</comment>
<dbReference type="SUPFAM" id="SSF53927">
    <property type="entry name" value="Cytidine deaminase-like"/>
    <property type="match status" value="1"/>
</dbReference>
<dbReference type="EC" id="1.1.1.193" evidence="10"/>
<dbReference type="PANTHER" id="PTHR11079:SF162">
    <property type="entry name" value="RIBOFLAVIN BIOSYNTHESIS PROTEIN PYRD, CHLOROPLASTIC"/>
    <property type="match status" value="1"/>
</dbReference>
<keyword evidence="7 10" id="KW-0479">Metal-binding</keyword>
<comment type="pathway">
    <text evidence="2 10">Cofactor biosynthesis; riboflavin biosynthesis; 5-amino-6-(D-ribitylamino)uracil from GTP: step 2/4.</text>
</comment>
<dbReference type="InterPro" id="IPR004794">
    <property type="entry name" value="Eubact_RibD"/>
</dbReference>
<protein>
    <recommendedName>
        <fullName evidence="10">Riboflavin biosynthesis protein RibD</fullName>
    </recommendedName>
    <domain>
        <recommendedName>
            <fullName evidence="10">Diaminohydroxyphosphoribosylaminopyrimidine deaminase</fullName>
            <shortName evidence="10">DRAP deaminase</shortName>
            <ecNumber evidence="10">3.5.4.26</ecNumber>
        </recommendedName>
        <alternativeName>
            <fullName evidence="10">Riboflavin-specific deaminase</fullName>
        </alternativeName>
    </domain>
    <domain>
        <recommendedName>
            <fullName evidence="10">5-amino-6-(5-phosphoribosylamino)uracil reductase</fullName>
            <ecNumber evidence="10">1.1.1.193</ecNumber>
        </recommendedName>
        <alternativeName>
            <fullName evidence="10">HTP reductase</fullName>
        </alternativeName>
    </domain>
</protein>
<dbReference type="PROSITE" id="PS51747">
    <property type="entry name" value="CYT_DCMP_DEAMINASES_2"/>
    <property type="match status" value="1"/>
</dbReference>
<dbReference type="Gene3D" id="3.40.140.10">
    <property type="entry name" value="Cytidine Deaminase, domain 2"/>
    <property type="match status" value="1"/>
</dbReference>
<dbReference type="RefSeq" id="WP_370396820.1">
    <property type="nucleotide sequence ID" value="NZ_JALBUT010000004.1"/>
</dbReference>
<dbReference type="EC" id="3.5.4.26" evidence="10"/>
<keyword evidence="8 10" id="KW-0862">Zinc</keyword>
<evidence type="ECO:0000313" key="12">
    <source>
        <dbReference type="EMBL" id="MDX8415373.1"/>
    </source>
</evidence>
<comment type="pathway">
    <text evidence="3 10">Cofactor biosynthesis; riboflavin biosynthesis; 5-amino-6-(D-ribitylamino)uracil from GTP: step 3/4.</text>
</comment>
<dbReference type="InterPro" id="IPR002734">
    <property type="entry name" value="RibDG_C"/>
</dbReference>
<dbReference type="GO" id="GO:0008835">
    <property type="term" value="F:diaminohydroxyphosphoribosylaminopyrimidine deaminase activity"/>
    <property type="evidence" value="ECO:0007669"/>
    <property type="project" value="UniProtKB-EC"/>
</dbReference>
<organism evidence="12 13">
    <name type="scientific">Intestinicryptomonas porci</name>
    <dbReference type="NCBI Taxonomy" id="2926320"/>
    <lineage>
        <taxon>Bacteria</taxon>
        <taxon>Pseudomonadati</taxon>
        <taxon>Verrucomicrobiota</taxon>
        <taxon>Opitutia</taxon>
        <taxon>Opitutales</taxon>
        <taxon>Intestinicryptomonaceae</taxon>
        <taxon>Intestinicryptomonas</taxon>
    </lineage>
</organism>
<dbReference type="Gene3D" id="3.40.430.10">
    <property type="entry name" value="Dihydrofolate Reductase, subunit A"/>
    <property type="match status" value="1"/>
</dbReference>
<evidence type="ECO:0000256" key="9">
    <source>
        <dbReference type="ARBA" id="ARBA00023268"/>
    </source>
</evidence>
<keyword evidence="10 12" id="KW-0560">Oxidoreductase</keyword>
<evidence type="ECO:0000256" key="8">
    <source>
        <dbReference type="ARBA" id="ARBA00022833"/>
    </source>
</evidence>
<dbReference type="PANTHER" id="PTHR11079">
    <property type="entry name" value="CYTOSINE DEAMINASE FAMILY MEMBER"/>
    <property type="match status" value="1"/>
</dbReference>
<dbReference type="Pfam" id="PF00383">
    <property type="entry name" value="dCMP_cyt_deam_1"/>
    <property type="match status" value="1"/>
</dbReference>
<dbReference type="PROSITE" id="PS00903">
    <property type="entry name" value="CYT_DCMP_DEAMINASES_1"/>
    <property type="match status" value="1"/>
</dbReference>
<dbReference type="Proteomes" id="UP001275932">
    <property type="component" value="Unassembled WGS sequence"/>
</dbReference>
<dbReference type="Pfam" id="PF01872">
    <property type="entry name" value="RibD_C"/>
    <property type="match status" value="1"/>
</dbReference>
<gene>
    <name evidence="12" type="primary">ribD</name>
    <name evidence="12" type="ORF">MOX91_04155</name>
</gene>
<evidence type="ECO:0000256" key="3">
    <source>
        <dbReference type="ARBA" id="ARBA00004910"/>
    </source>
</evidence>
<comment type="caution">
    <text evidence="12">The sequence shown here is derived from an EMBL/GenBank/DDBJ whole genome shotgun (WGS) entry which is preliminary data.</text>
</comment>
<dbReference type="SUPFAM" id="SSF53597">
    <property type="entry name" value="Dihydrofolate reductase-like"/>
    <property type="match status" value="1"/>
</dbReference>
<comment type="similarity">
    <text evidence="4 10">In the N-terminal section; belongs to the cytidine and deoxycytidylate deaminase family.</text>
</comment>
<dbReference type="InterPro" id="IPR024072">
    <property type="entry name" value="DHFR-like_dom_sf"/>
</dbReference>
<keyword evidence="10" id="KW-0521">NADP</keyword>
<evidence type="ECO:0000256" key="2">
    <source>
        <dbReference type="ARBA" id="ARBA00004882"/>
    </source>
</evidence>
<dbReference type="NCBIfam" id="TIGR00326">
    <property type="entry name" value="eubact_ribD"/>
    <property type="match status" value="1"/>
</dbReference>
<name>A0ABU4WGG8_9BACT</name>
<dbReference type="PIRSF" id="PIRSF006769">
    <property type="entry name" value="RibD"/>
    <property type="match status" value="1"/>
</dbReference>
<comment type="catalytic activity">
    <reaction evidence="10">
        <text>2,5-diamino-6-hydroxy-4-(5-phosphoribosylamino)-pyrimidine + H2O + H(+) = 5-amino-6-(5-phospho-D-ribosylamino)uracil + NH4(+)</text>
        <dbReference type="Rhea" id="RHEA:21868"/>
        <dbReference type="ChEBI" id="CHEBI:15377"/>
        <dbReference type="ChEBI" id="CHEBI:15378"/>
        <dbReference type="ChEBI" id="CHEBI:28938"/>
        <dbReference type="ChEBI" id="CHEBI:58453"/>
        <dbReference type="ChEBI" id="CHEBI:58614"/>
        <dbReference type="EC" id="3.5.4.26"/>
    </reaction>
</comment>